<dbReference type="Gene3D" id="3.20.20.480">
    <property type="entry name" value="Trimethylamine methyltransferase-like"/>
    <property type="match status" value="1"/>
</dbReference>
<evidence type="ECO:0000256" key="1">
    <source>
        <dbReference type="ARBA" id="ARBA00007137"/>
    </source>
</evidence>
<dbReference type="AlphaFoldDB" id="X0SRK0"/>
<dbReference type="GO" id="GO:0008168">
    <property type="term" value="F:methyltransferase activity"/>
    <property type="evidence" value="ECO:0007669"/>
    <property type="project" value="UniProtKB-KW"/>
</dbReference>
<evidence type="ECO:0000313" key="4">
    <source>
        <dbReference type="EMBL" id="GAF83699.1"/>
    </source>
</evidence>
<sequence length="285" mass="30748">KRPIFSTINCPIAPLTFEEGASEAMVTLAKAEIPTAPMTMVLAATTAPATLAGTLAMGNAEELASLVIVECANPGAPMIYTSEAAPANMKTGEINYNAPQYLVISAASAQMARFYKIPSLAADVLLGEAASDILSFERNVLRAAMWFMCKSDLSPSLGCRDLAMSASLDQLVLDCEACEHARAYLRRFQINDDALALDLIHRVGPGGHFLGERHTVEHFKQEIWSSELSDTFILDSAAKGSFIVRARAKVTEILATHTPPPVEESVHKEMEQILRDAKKDILGDG</sequence>
<reference evidence="4" key="1">
    <citation type="journal article" date="2014" name="Front. Microbiol.">
        <title>High frequency of phylogenetically diverse reductive dehalogenase-homologous genes in deep subseafloor sedimentary metagenomes.</title>
        <authorList>
            <person name="Kawai M."/>
            <person name="Futagami T."/>
            <person name="Toyoda A."/>
            <person name="Takaki Y."/>
            <person name="Nishi S."/>
            <person name="Hori S."/>
            <person name="Arai W."/>
            <person name="Tsubouchi T."/>
            <person name="Morono Y."/>
            <person name="Uchiyama I."/>
            <person name="Ito T."/>
            <person name="Fujiyama A."/>
            <person name="Inagaki F."/>
            <person name="Takami H."/>
        </authorList>
    </citation>
    <scope>NUCLEOTIDE SEQUENCE</scope>
    <source>
        <strain evidence="4">Expedition CK06-06</strain>
    </source>
</reference>
<dbReference type="EMBL" id="BARS01002277">
    <property type="protein sequence ID" value="GAF83699.1"/>
    <property type="molecule type" value="Genomic_DNA"/>
</dbReference>
<gene>
    <name evidence="4" type="ORF">S01H1_04298</name>
</gene>
<keyword evidence="3" id="KW-0808">Transferase</keyword>
<organism evidence="4">
    <name type="scientific">marine sediment metagenome</name>
    <dbReference type="NCBI Taxonomy" id="412755"/>
    <lineage>
        <taxon>unclassified sequences</taxon>
        <taxon>metagenomes</taxon>
        <taxon>ecological metagenomes</taxon>
    </lineage>
</organism>
<comment type="caution">
    <text evidence="4">The sequence shown here is derived from an EMBL/GenBank/DDBJ whole genome shotgun (WGS) entry which is preliminary data.</text>
</comment>
<keyword evidence="2" id="KW-0489">Methyltransferase</keyword>
<evidence type="ECO:0000256" key="3">
    <source>
        <dbReference type="ARBA" id="ARBA00022679"/>
    </source>
</evidence>
<comment type="similarity">
    <text evidence="1">Belongs to the trimethylamine methyltransferase family.</text>
</comment>
<dbReference type="GO" id="GO:0015948">
    <property type="term" value="P:methanogenesis"/>
    <property type="evidence" value="ECO:0007669"/>
    <property type="project" value="InterPro"/>
</dbReference>
<evidence type="ECO:0000256" key="2">
    <source>
        <dbReference type="ARBA" id="ARBA00022603"/>
    </source>
</evidence>
<dbReference type="InterPro" id="IPR010426">
    <property type="entry name" value="MTTB_MeTrfase"/>
</dbReference>
<dbReference type="InterPro" id="IPR038601">
    <property type="entry name" value="MttB-like_sf"/>
</dbReference>
<protein>
    <recommendedName>
        <fullName evidence="5">Trimethylamine methyltransferase</fullName>
    </recommendedName>
</protein>
<evidence type="ECO:0008006" key="5">
    <source>
        <dbReference type="Google" id="ProtNLM"/>
    </source>
</evidence>
<dbReference type="GO" id="GO:0032259">
    <property type="term" value="P:methylation"/>
    <property type="evidence" value="ECO:0007669"/>
    <property type="project" value="UniProtKB-KW"/>
</dbReference>
<proteinExistence type="inferred from homology"/>
<dbReference type="Pfam" id="PF06253">
    <property type="entry name" value="MTTB"/>
    <property type="match status" value="1"/>
</dbReference>
<accession>X0SRK0</accession>
<feature type="non-terminal residue" evidence="4">
    <location>
        <position position="1"/>
    </location>
</feature>
<name>X0SRK0_9ZZZZ</name>